<feature type="transmembrane region" description="Helical" evidence="1">
    <location>
        <begin position="20"/>
        <end position="38"/>
    </location>
</feature>
<sequence>MTPELLERDWLSLRYWARHCILPSAVILCILLILLNLFSKSEIALNHRAVIIGFFTIYYVLIRGGHILMTRSLHKELLRKYEDGYRHKLGYIPQGQIKRRNIGFTLARIKNQLMIEERQKRI</sequence>
<organism evidence="2 3">
    <name type="scientific">Litorimonas taeanensis</name>
    <dbReference type="NCBI Taxonomy" id="568099"/>
    <lineage>
        <taxon>Bacteria</taxon>
        <taxon>Pseudomonadati</taxon>
        <taxon>Pseudomonadota</taxon>
        <taxon>Alphaproteobacteria</taxon>
        <taxon>Maricaulales</taxon>
        <taxon>Robiginitomaculaceae</taxon>
    </lineage>
</organism>
<evidence type="ECO:0000256" key="1">
    <source>
        <dbReference type="SAM" id="Phobius"/>
    </source>
</evidence>
<dbReference type="OrthoDB" id="9845578at2"/>
<keyword evidence="1" id="KW-1133">Transmembrane helix</keyword>
<dbReference type="EMBL" id="RBII01000001">
    <property type="protein sequence ID" value="RKQ70741.1"/>
    <property type="molecule type" value="Genomic_DNA"/>
</dbReference>
<keyword evidence="3" id="KW-1185">Reference proteome</keyword>
<dbReference type="RefSeq" id="WP_121098575.1">
    <property type="nucleotide sequence ID" value="NZ_RBII01000001.1"/>
</dbReference>
<dbReference type="InParanoid" id="A0A420WI90"/>
<evidence type="ECO:0000313" key="2">
    <source>
        <dbReference type="EMBL" id="RKQ70741.1"/>
    </source>
</evidence>
<reference evidence="2 3" key="1">
    <citation type="submission" date="2018-10" db="EMBL/GenBank/DDBJ databases">
        <title>Genomic Encyclopedia of Type Strains, Phase IV (KMG-IV): sequencing the most valuable type-strain genomes for metagenomic binning, comparative biology and taxonomic classification.</title>
        <authorList>
            <person name="Goeker M."/>
        </authorList>
    </citation>
    <scope>NUCLEOTIDE SEQUENCE [LARGE SCALE GENOMIC DNA]</scope>
    <source>
        <strain evidence="2 3">DSM 22008</strain>
    </source>
</reference>
<dbReference type="AlphaFoldDB" id="A0A420WI90"/>
<comment type="caution">
    <text evidence="2">The sequence shown here is derived from an EMBL/GenBank/DDBJ whole genome shotgun (WGS) entry which is preliminary data.</text>
</comment>
<protein>
    <submittedName>
        <fullName evidence="2">Uncharacterized protein</fullName>
    </submittedName>
</protein>
<gene>
    <name evidence="2" type="ORF">DES40_0040</name>
</gene>
<dbReference type="Proteomes" id="UP000282211">
    <property type="component" value="Unassembled WGS sequence"/>
</dbReference>
<keyword evidence="1" id="KW-0812">Transmembrane</keyword>
<keyword evidence="1" id="KW-0472">Membrane</keyword>
<name>A0A420WI90_9PROT</name>
<feature type="transmembrane region" description="Helical" evidence="1">
    <location>
        <begin position="50"/>
        <end position="69"/>
    </location>
</feature>
<proteinExistence type="predicted"/>
<accession>A0A420WI90</accession>
<evidence type="ECO:0000313" key="3">
    <source>
        <dbReference type="Proteomes" id="UP000282211"/>
    </source>
</evidence>